<dbReference type="RefSeq" id="WP_008952523.1">
    <property type="nucleotide sequence ID" value="NZ_ACIS01000001.1"/>
</dbReference>
<dbReference type="EMBL" id="ACIS01000001">
    <property type="protein sequence ID" value="EEG10521.1"/>
    <property type="molecule type" value="Genomic_DNA"/>
</dbReference>
<dbReference type="eggNOG" id="COG3596">
    <property type="taxonomic scope" value="Bacteria"/>
</dbReference>
<name>B9YZG8_9NEIS</name>
<organism evidence="1 2">
    <name type="scientific">Pseudogulbenkiania ferrooxidans 2002</name>
    <dbReference type="NCBI Taxonomy" id="279714"/>
    <lineage>
        <taxon>Bacteria</taxon>
        <taxon>Pseudomonadati</taxon>
        <taxon>Pseudomonadota</taxon>
        <taxon>Betaproteobacteria</taxon>
        <taxon>Neisseriales</taxon>
        <taxon>Chromobacteriaceae</taxon>
        <taxon>Pseudogulbenkiania</taxon>
    </lineage>
</organism>
<sequence>MSFLRCVCRSFKITRSQTCAVSAEEGCGLITLVETIVRTLPNEKKRSFTREAKPGNVSSGAWEAASPGLWKTVKSAAATILKESWEFVSSKLSSLADRLLGWW</sequence>
<reference evidence="1 2" key="1">
    <citation type="submission" date="2009-02" db="EMBL/GenBank/DDBJ databases">
        <title>Sequencing of the draft genome and assembly of Lutiella nitroferrum 2002.</title>
        <authorList>
            <consortium name="US DOE Joint Genome Institute (JGI-PGF)"/>
            <person name="Lucas S."/>
            <person name="Copeland A."/>
            <person name="Lapidus A."/>
            <person name="Glavina del Rio T."/>
            <person name="Tice H."/>
            <person name="Bruce D."/>
            <person name="Goodwin L."/>
            <person name="Pitluck S."/>
            <person name="Larimer F."/>
            <person name="Land M.L."/>
            <person name="Hauser L."/>
            <person name="Coates J.D."/>
        </authorList>
    </citation>
    <scope>NUCLEOTIDE SEQUENCE [LARGE SCALE GENOMIC DNA]</scope>
    <source>
        <strain evidence="1 2">2002</strain>
    </source>
</reference>
<protein>
    <submittedName>
        <fullName evidence="1">Uncharacterized protein</fullName>
    </submittedName>
</protein>
<dbReference type="AlphaFoldDB" id="B9YZG8"/>
<evidence type="ECO:0000313" key="1">
    <source>
        <dbReference type="EMBL" id="EEG10521.1"/>
    </source>
</evidence>
<keyword evidence="2" id="KW-1185">Reference proteome</keyword>
<dbReference type="Proteomes" id="UP000003165">
    <property type="component" value="Unassembled WGS sequence"/>
</dbReference>
<proteinExistence type="predicted"/>
<gene>
    <name evidence="1" type="ORF">FuraDRAFT_0503</name>
</gene>
<comment type="caution">
    <text evidence="1">The sequence shown here is derived from an EMBL/GenBank/DDBJ whole genome shotgun (WGS) entry which is preliminary data.</text>
</comment>
<accession>B9YZG8</accession>
<evidence type="ECO:0000313" key="2">
    <source>
        <dbReference type="Proteomes" id="UP000003165"/>
    </source>
</evidence>